<proteinExistence type="predicted"/>
<name>A0A8S1N6P6_9CILI</name>
<sequence>MKQQFNFDEIQTLSFLSQDNFVYLIEPIREVQKIVFSQKHLSLLKMQKLKGFLISDKESEPV</sequence>
<accession>A0A8S1N6P6</accession>
<organism evidence="1 2">
    <name type="scientific">Paramecium sonneborni</name>
    <dbReference type="NCBI Taxonomy" id="65129"/>
    <lineage>
        <taxon>Eukaryota</taxon>
        <taxon>Sar</taxon>
        <taxon>Alveolata</taxon>
        <taxon>Ciliophora</taxon>
        <taxon>Intramacronucleata</taxon>
        <taxon>Oligohymenophorea</taxon>
        <taxon>Peniculida</taxon>
        <taxon>Parameciidae</taxon>
        <taxon>Paramecium</taxon>
    </lineage>
</organism>
<dbReference type="Proteomes" id="UP000692954">
    <property type="component" value="Unassembled WGS sequence"/>
</dbReference>
<protein>
    <submittedName>
        <fullName evidence="1">Uncharacterized protein</fullName>
    </submittedName>
</protein>
<evidence type="ECO:0000313" key="1">
    <source>
        <dbReference type="EMBL" id="CAD8088120.1"/>
    </source>
</evidence>
<reference evidence="1" key="1">
    <citation type="submission" date="2021-01" db="EMBL/GenBank/DDBJ databases">
        <authorList>
            <consortium name="Genoscope - CEA"/>
            <person name="William W."/>
        </authorList>
    </citation>
    <scope>NUCLEOTIDE SEQUENCE</scope>
</reference>
<keyword evidence="2" id="KW-1185">Reference proteome</keyword>
<evidence type="ECO:0000313" key="2">
    <source>
        <dbReference type="Proteomes" id="UP000692954"/>
    </source>
</evidence>
<gene>
    <name evidence="1" type="ORF">PSON_ATCC_30995.1.T0520193</name>
</gene>
<dbReference type="EMBL" id="CAJJDN010000052">
    <property type="protein sequence ID" value="CAD8088120.1"/>
    <property type="molecule type" value="Genomic_DNA"/>
</dbReference>
<comment type="caution">
    <text evidence="1">The sequence shown here is derived from an EMBL/GenBank/DDBJ whole genome shotgun (WGS) entry which is preliminary data.</text>
</comment>
<dbReference type="AlphaFoldDB" id="A0A8S1N6P6"/>